<keyword evidence="2" id="KW-0472">Membrane</keyword>
<evidence type="ECO:0000313" key="5">
    <source>
        <dbReference type="Proteomes" id="UP000193920"/>
    </source>
</evidence>
<feature type="signal peptide" evidence="3">
    <location>
        <begin position="1"/>
        <end position="18"/>
    </location>
</feature>
<evidence type="ECO:0000256" key="2">
    <source>
        <dbReference type="SAM" id="Phobius"/>
    </source>
</evidence>
<feature type="transmembrane region" description="Helical" evidence="2">
    <location>
        <begin position="163"/>
        <end position="182"/>
    </location>
</feature>
<evidence type="ECO:0000256" key="3">
    <source>
        <dbReference type="SAM" id="SignalP"/>
    </source>
</evidence>
<evidence type="ECO:0008006" key="6">
    <source>
        <dbReference type="Google" id="ProtNLM"/>
    </source>
</evidence>
<feature type="region of interest" description="Disordered" evidence="1">
    <location>
        <begin position="308"/>
        <end position="331"/>
    </location>
</feature>
<feature type="region of interest" description="Disordered" evidence="1">
    <location>
        <begin position="258"/>
        <end position="282"/>
    </location>
</feature>
<keyword evidence="2" id="KW-1133">Transmembrane helix</keyword>
<evidence type="ECO:0000256" key="1">
    <source>
        <dbReference type="SAM" id="MobiDB-lite"/>
    </source>
</evidence>
<keyword evidence="3" id="KW-0732">Signal</keyword>
<dbReference type="AlphaFoldDB" id="A0A1Y2D4H6"/>
<feature type="compositionally biased region" description="Low complexity" evidence="1">
    <location>
        <begin position="313"/>
        <end position="331"/>
    </location>
</feature>
<sequence length="515" mass="58778">MYRILLLNIAILINHGLTFFIENKNIFIEDESIKNFINIENISIPINYNLKEKNKRNEVLNTCKSRIDCDINQICYMNKCYDNISGQNCIEDKKDITHKGNCTSPYYCEEGKCQNRISYNSECSIELEYKCYETQDNHKPKCRNRKCQIKSEEEKNFITSEKGIVFALCFGVFLIIVFFTVFHCVNRKNKKRCNVINKKKLKTSTNENSSSDELNSSLEKKLNTLSIKQTENKSNQDDITYGNTEVLNQFKTNEPYMTINGKKDFDTGSNTNPETPQSISTLINKSYSSTNNLIDRNRISQRSSILNSSYRHNSSAGVSSPNSSNSSPNENSLYNISFQDFNSTNSYTYLSPIESRNLIPQFNTISSVTSPTKIPQFNTVSSVTSPTKIPQFNTISSVMSPTTYHQSFSFSNRKLSPIDSPIFSLNTRNRDEPVASSSIPYILEVEGEGEDDEDNQTTLSFDDGVIKMTNKNSISFSSKSNKDIVDIYYSDEVNTSNNMNFNYETSIEDKGNQFF</sequence>
<accession>A0A1Y2D4H6</accession>
<dbReference type="Proteomes" id="UP000193920">
    <property type="component" value="Unassembled WGS sequence"/>
</dbReference>
<comment type="caution">
    <text evidence="4">The sequence shown here is derived from an EMBL/GenBank/DDBJ whole genome shotgun (WGS) entry which is preliminary data.</text>
</comment>
<proteinExistence type="predicted"/>
<dbReference type="EMBL" id="MCOG01000087">
    <property type="protein sequence ID" value="ORY54172.1"/>
    <property type="molecule type" value="Genomic_DNA"/>
</dbReference>
<dbReference type="OrthoDB" id="2156920at2759"/>
<evidence type="ECO:0000313" key="4">
    <source>
        <dbReference type="EMBL" id="ORY54172.1"/>
    </source>
</evidence>
<keyword evidence="5" id="KW-1185">Reference proteome</keyword>
<name>A0A1Y2D4H6_9FUNG</name>
<feature type="compositionally biased region" description="Polar residues" evidence="1">
    <location>
        <begin position="267"/>
        <end position="282"/>
    </location>
</feature>
<organism evidence="4 5">
    <name type="scientific">Neocallimastix californiae</name>
    <dbReference type="NCBI Taxonomy" id="1754190"/>
    <lineage>
        <taxon>Eukaryota</taxon>
        <taxon>Fungi</taxon>
        <taxon>Fungi incertae sedis</taxon>
        <taxon>Chytridiomycota</taxon>
        <taxon>Chytridiomycota incertae sedis</taxon>
        <taxon>Neocallimastigomycetes</taxon>
        <taxon>Neocallimastigales</taxon>
        <taxon>Neocallimastigaceae</taxon>
        <taxon>Neocallimastix</taxon>
    </lineage>
</organism>
<keyword evidence="2" id="KW-0812">Transmembrane</keyword>
<feature type="chain" id="PRO_5012056304" description="EB domain-containing protein" evidence="3">
    <location>
        <begin position="19"/>
        <end position="515"/>
    </location>
</feature>
<gene>
    <name evidence="4" type="ORF">LY90DRAFT_507732</name>
</gene>
<reference evidence="4 5" key="1">
    <citation type="submission" date="2016-08" db="EMBL/GenBank/DDBJ databases">
        <title>A Parts List for Fungal Cellulosomes Revealed by Comparative Genomics.</title>
        <authorList>
            <consortium name="DOE Joint Genome Institute"/>
            <person name="Haitjema C.H."/>
            <person name="Gilmore S.P."/>
            <person name="Henske J.K."/>
            <person name="Solomon K.V."/>
            <person name="De Groot R."/>
            <person name="Kuo A."/>
            <person name="Mondo S.J."/>
            <person name="Salamov A.A."/>
            <person name="Labutti K."/>
            <person name="Zhao Z."/>
            <person name="Chiniquy J."/>
            <person name="Barry K."/>
            <person name="Brewer H.M."/>
            <person name="Purvine S.O."/>
            <person name="Wright A.T."/>
            <person name="Boxma B."/>
            <person name="Van Alen T."/>
            <person name="Hackstein J.H."/>
            <person name="Baker S.E."/>
            <person name="Grigoriev I.V."/>
            <person name="O'Malley M.A."/>
        </authorList>
    </citation>
    <scope>NUCLEOTIDE SEQUENCE [LARGE SCALE GENOMIC DNA]</scope>
    <source>
        <strain evidence="4 5">G1</strain>
    </source>
</reference>
<protein>
    <recommendedName>
        <fullName evidence="6">EB domain-containing protein</fullName>
    </recommendedName>
</protein>